<evidence type="ECO:0000256" key="7">
    <source>
        <dbReference type="ARBA" id="ARBA00023284"/>
    </source>
</evidence>
<proteinExistence type="inferred from homology"/>
<evidence type="ECO:0000313" key="15">
    <source>
        <dbReference type="Proteomes" id="UP001481413"/>
    </source>
</evidence>
<dbReference type="InterPro" id="IPR013766">
    <property type="entry name" value="Thioredoxin_domain"/>
</dbReference>
<keyword evidence="5" id="KW-0560">Oxidoreductase</keyword>
<evidence type="ECO:0000256" key="10">
    <source>
        <dbReference type="ARBA" id="ARBA00042639"/>
    </source>
</evidence>
<comment type="similarity">
    <text evidence="9">Belongs to the peroxiredoxin family. BCP/PrxQ subfamily.</text>
</comment>
<reference evidence="14 15" key="1">
    <citation type="submission" date="2024-04" db="EMBL/GenBank/DDBJ databases">
        <title>Draft genome sequence of Thalassolituus maritimus NBRC 116585.</title>
        <authorList>
            <person name="Miyakawa T."/>
            <person name="Kusuya Y."/>
            <person name="Miura T."/>
        </authorList>
    </citation>
    <scope>NUCLEOTIDE SEQUENCE [LARGE SCALE GENOMIC DNA]</scope>
    <source>
        <strain evidence="14 15">5NW40-0001</strain>
    </source>
</reference>
<evidence type="ECO:0000256" key="1">
    <source>
        <dbReference type="ARBA" id="ARBA00003330"/>
    </source>
</evidence>
<keyword evidence="15" id="KW-1185">Reference proteome</keyword>
<feature type="transmembrane region" description="Helical" evidence="12">
    <location>
        <begin position="92"/>
        <end position="112"/>
    </location>
</feature>
<evidence type="ECO:0000256" key="9">
    <source>
        <dbReference type="ARBA" id="ARBA00038489"/>
    </source>
</evidence>
<dbReference type="PANTHER" id="PTHR42801:SF7">
    <property type="entry name" value="SLL1159 PROTEIN"/>
    <property type="match status" value="1"/>
</dbReference>
<keyword evidence="3" id="KW-0575">Peroxidase</keyword>
<dbReference type="Pfam" id="PF00578">
    <property type="entry name" value="AhpC-TSA"/>
    <property type="match status" value="1"/>
</dbReference>
<dbReference type="Gene3D" id="3.40.30.10">
    <property type="entry name" value="Glutaredoxin"/>
    <property type="match status" value="1"/>
</dbReference>
<dbReference type="CDD" id="cd02970">
    <property type="entry name" value="PRX_like2"/>
    <property type="match status" value="1"/>
</dbReference>
<name>A0ABQ0A0R8_9GAMM</name>
<dbReference type="PANTHER" id="PTHR42801">
    <property type="entry name" value="THIOREDOXIN-DEPENDENT PEROXIDE REDUCTASE"/>
    <property type="match status" value="1"/>
</dbReference>
<evidence type="ECO:0000256" key="8">
    <source>
        <dbReference type="ARBA" id="ARBA00032824"/>
    </source>
</evidence>
<dbReference type="EC" id="1.11.1.24" evidence="2"/>
<keyword evidence="12" id="KW-0472">Membrane</keyword>
<comment type="caution">
    <text evidence="14">The sequence shown here is derived from an EMBL/GenBank/DDBJ whole genome shotgun (WGS) entry which is preliminary data.</text>
</comment>
<accession>A0ABQ0A0R8</accession>
<dbReference type="InterPro" id="IPR036249">
    <property type="entry name" value="Thioredoxin-like_sf"/>
</dbReference>
<feature type="domain" description="Thioredoxin" evidence="13">
    <location>
        <begin position="124"/>
        <end position="283"/>
    </location>
</feature>
<gene>
    <name evidence="14" type="ORF">NBRC116585_21150</name>
</gene>
<keyword evidence="7" id="KW-0676">Redox-active center</keyword>
<evidence type="ECO:0000256" key="6">
    <source>
        <dbReference type="ARBA" id="ARBA00023157"/>
    </source>
</evidence>
<feature type="transmembrane region" description="Helical" evidence="12">
    <location>
        <begin position="68"/>
        <end position="86"/>
    </location>
</feature>
<feature type="transmembrane region" description="Helical" evidence="12">
    <location>
        <begin position="7"/>
        <end position="29"/>
    </location>
</feature>
<keyword evidence="6" id="KW-1015">Disulfide bond</keyword>
<evidence type="ECO:0000256" key="5">
    <source>
        <dbReference type="ARBA" id="ARBA00023002"/>
    </source>
</evidence>
<evidence type="ECO:0000259" key="13">
    <source>
        <dbReference type="PROSITE" id="PS51352"/>
    </source>
</evidence>
<keyword evidence="12" id="KW-1133">Transmembrane helix</keyword>
<evidence type="ECO:0000256" key="12">
    <source>
        <dbReference type="SAM" id="Phobius"/>
    </source>
</evidence>
<dbReference type="RefSeq" id="WP_353295138.1">
    <property type="nucleotide sequence ID" value="NZ_BAABWH010000005.1"/>
</dbReference>
<evidence type="ECO:0000313" key="14">
    <source>
        <dbReference type="EMBL" id="GAA6145997.1"/>
    </source>
</evidence>
<feature type="transmembrane region" description="Helical" evidence="12">
    <location>
        <begin position="35"/>
        <end position="56"/>
    </location>
</feature>
<dbReference type="InterPro" id="IPR050924">
    <property type="entry name" value="Peroxiredoxin_BCP/PrxQ"/>
</dbReference>
<sequence>MLQRIKAAYVSSYLTLVSVISAYALWQLIQGQDLIAWGGVLLAAAPMALVIGFLMVKPVMARTSADLPEAHVPIAIGVVLAVWASTTSDEYTWVPSLLALISYGGFLLYVYWYSRYGRVKSQALEVGKSLPPFTLTDIDNRQISSAELIQKPSVILFYRGNWCPLCMAQIKEIASQYQALETLGAEVILVSPQPHKNTRSLARKFDVNFRFMTDENNEAARALNIASDFGIPTGLEAMGYDTEAPMPTVIITDATGKVVWTHETDNYRVRPEPETFLNVLKAL</sequence>
<comment type="function">
    <text evidence="1">Thiol-specific peroxidase that catalyzes the reduction of hydrogen peroxide and organic hydroperoxides to water and alcohols, respectively. Plays a role in cell protection against oxidative stress by detoxifying peroxides and as sensor of hydrogen peroxide-mediated signaling events.</text>
</comment>
<organism evidence="14 15">
    <name type="scientific">Thalassolituus maritimus</name>
    <dbReference type="NCBI Taxonomy" id="484498"/>
    <lineage>
        <taxon>Bacteria</taxon>
        <taxon>Pseudomonadati</taxon>
        <taxon>Pseudomonadota</taxon>
        <taxon>Gammaproteobacteria</taxon>
        <taxon>Oceanospirillales</taxon>
        <taxon>Oceanospirillaceae</taxon>
        <taxon>Thalassolituus</taxon>
    </lineage>
</organism>
<protein>
    <recommendedName>
        <fullName evidence="2">thioredoxin-dependent peroxiredoxin</fullName>
        <ecNumber evidence="2">1.11.1.24</ecNumber>
    </recommendedName>
    <alternativeName>
        <fullName evidence="8">Thioredoxin peroxidase</fullName>
    </alternativeName>
    <alternativeName>
        <fullName evidence="10">Thioredoxin-dependent peroxiredoxin Bcp</fullName>
    </alternativeName>
</protein>
<dbReference type="PROSITE" id="PS51352">
    <property type="entry name" value="THIOREDOXIN_2"/>
    <property type="match status" value="1"/>
</dbReference>
<dbReference type="SUPFAM" id="SSF52833">
    <property type="entry name" value="Thioredoxin-like"/>
    <property type="match status" value="1"/>
</dbReference>
<keyword evidence="4" id="KW-0049">Antioxidant</keyword>
<evidence type="ECO:0000256" key="4">
    <source>
        <dbReference type="ARBA" id="ARBA00022862"/>
    </source>
</evidence>
<keyword evidence="12" id="KW-0812">Transmembrane</keyword>
<comment type="catalytic activity">
    <reaction evidence="11">
        <text>a hydroperoxide + [thioredoxin]-dithiol = an alcohol + [thioredoxin]-disulfide + H2O</text>
        <dbReference type="Rhea" id="RHEA:62620"/>
        <dbReference type="Rhea" id="RHEA-COMP:10698"/>
        <dbReference type="Rhea" id="RHEA-COMP:10700"/>
        <dbReference type="ChEBI" id="CHEBI:15377"/>
        <dbReference type="ChEBI" id="CHEBI:29950"/>
        <dbReference type="ChEBI" id="CHEBI:30879"/>
        <dbReference type="ChEBI" id="CHEBI:35924"/>
        <dbReference type="ChEBI" id="CHEBI:50058"/>
        <dbReference type="EC" id="1.11.1.24"/>
    </reaction>
</comment>
<evidence type="ECO:0000256" key="11">
    <source>
        <dbReference type="ARBA" id="ARBA00049091"/>
    </source>
</evidence>
<dbReference type="EMBL" id="BAABWH010000005">
    <property type="protein sequence ID" value="GAA6145997.1"/>
    <property type="molecule type" value="Genomic_DNA"/>
</dbReference>
<evidence type="ECO:0000256" key="3">
    <source>
        <dbReference type="ARBA" id="ARBA00022559"/>
    </source>
</evidence>
<evidence type="ECO:0000256" key="2">
    <source>
        <dbReference type="ARBA" id="ARBA00013017"/>
    </source>
</evidence>
<dbReference type="Proteomes" id="UP001481413">
    <property type="component" value="Unassembled WGS sequence"/>
</dbReference>
<dbReference type="InterPro" id="IPR000866">
    <property type="entry name" value="AhpC/TSA"/>
</dbReference>